<reference evidence="14" key="1">
    <citation type="submission" date="2014-03" db="EMBL/GenBank/DDBJ databases">
        <authorList>
            <person name="Aksoy S."/>
            <person name="Warren W."/>
            <person name="Wilson R.K."/>
        </authorList>
    </citation>
    <scope>NUCLEOTIDE SEQUENCE [LARGE SCALE GENOMIC DNA]</scope>
    <source>
        <strain evidence="14">IAEA</strain>
    </source>
</reference>
<evidence type="ECO:0000256" key="5">
    <source>
        <dbReference type="ARBA" id="ARBA00022701"/>
    </source>
</evidence>
<accession>A0A1B0AAR0</accession>
<dbReference type="STRING" id="7398.A0A1B0AAR0"/>
<evidence type="ECO:0000313" key="13">
    <source>
        <dbReference type="EnsemblMetazoa" id="GPAI039608-PA"/>
    </source>
</evidence>
<dbReference type="Pfam" id="PF00307">
    <property type="entry name" value="CH"/>
    <property type="match status" value="1"/>
</dbReference>
<dbReference type="EnsemblMetazoa" id="GPAI039608-RA">
    <property type="protein sequence ID" value="GPAI039608-PA"/>
    <property type="gene ID" value="GPAI039608"/>
</dbReference>
<organism evidence="13 14">
    <name type="scientific">Glossina pallidipes</name>
    <name type="common">Tsetse fly</name>
    <dbReference type="NCBI Taxonomy" id="7398"/>
    <lineage>
        <taxon>Eukaryota</taxon>
        <taxon>Metazoa</taxon>
        <taxon>Ecdysozoa</taxon>
        <taxon>Arthropoda</taxon>
        <taxon>Hexapoda</taxon>
        <taxon>Insecta</taxon>
        <taxon>Pterygota</taxon>
        <taxon>Neoptera</taxon>
        <taxon>Endopterygota</taxon>
        <taxon>Diptera</taxon>
        <taxon>Brachycera</taxon>
        <taxon>Muscomorpha</taxon>
        <taxon>Hippoboscoidea</taxon>
        <taxon>Glossinidae</taxon>
        <taxon>Glossina</taxon>
    </lineage>
</organism>
<dbReference type="PROSITE" id="PS51230">
    <property type="entry name" value="EB1_C"/>
    <property type="match status" value="1"/>
</dbReference>
<dbReference type="GO" id="GO:0005874">
    <property type="term" value="C:microtubule"/>
    <property type="evidence" value="ECO:0007669"/>
    <property type="project" value="UniProtKB-KW"/>
</dbReference>
<keyword evidence="6" id="KW-0498">Mitosis</keyword>
<dbReference type="SUPFAM" id="SSF47576">
    <property type="entry name" value="Calponin-homology domain, CH-domain"/>
    <property type="match status" value="1"/>
</dbReference>
<evidence type="ECO:0000256" key="6">
    <source>
        <dbReference type="ARBA" id="ARBA00022776"/>
    </source>
</evidence>
<dbReference type="GO" id="GO:0008017">
    <property type="term" value="F:microtubule binding"/>
    <property type="evidence" value="ECO:0007669"/>
    <property type="project" value="InterPro"/>
</dbReference>
<dbReference type="Gene3D" id="1.20.5.1430">
    <property type="match status" value="1"/>
</dbReference>
<reference evidence="13" key="2">
    <citation type="submission" date="2020-05" db="UniProtKB">
        <authorList>
            <consortium name="EnsemblMetazoa"/>
        </authorList>
    </citation>
    <scope>IDENTIFICATION</scope>
    <source>
        <strain evidence="13">IAEA</strain>
    </source>
</reference>
<keyword evidence="14" id="KW-1185">Reference proteome</keyword>
<evidence type="ECO:0000259" key="12">
    <source>
        <dbReference type="PROSITE" id="PS51230"/>
    </source>
</evidence>
<protein>
    <recommendedName>
        <fullName evidence="15">Calponin-homology (CH) domain-containing protein</fullName>
    </recommendedName>
</protein>
<keyword evidence="5 9" id="KW-0493">Microtubule</keyword>
<evidence type="ECO:0000259" key="11">
    <source>
        <dbReference type="PROSITE" id="PS50021"/>
    </source>
</evidence>
<dbReference type="SUPFAM" id="SSF140612">
    <property type="entry name" value="EB1 dimerisation domain-like"/>
    <property type="match status" value="1"/>
</dbReference>
<comment type="subcellular location">
    <subcellularLocation>
        <location evidence="1">Cytoplasm</location>
        <location evidence="1">Cytoskeleton</location>
    </subcellularLocation>
</comment>
<keyword evidence="4" id="KW-0132">Cell division</keyword>
<feature type="domain" description="Calponin-homology (CH)" evidence="11">
    <location>
        <begin position="1"/>
        <end position="101"/>
    </location>
</feature>
<dbReference type="VEuPathDB" id="VectorBase:GPAI039608"/>
<keyword evidence="3" id="KW-0963">Cytoplasm</keyword>
<feature type="domain" description="EB1 C-terminal" evidence="12">
    <location>
        <begin position="204"/>
        <end position="276"/>
    </location>
</feature>
<feature type="compositionally biased region" description="Polar residues" evidence="10">
    <location>
        <begin position="181"/>
        <end position="193"/>
    </location>
</feature>
<name>A0A1B0AAR0_GLOPL</name>
<feature type="compositionally biased region" description="Low complexity" evidence="10">
    <location>
        <begin position="197"/>
        <end position="208"/>
    </location>
</feature>
<evidence type="ECO:0000256" key="3">
    <source>
        <dbReference type="ARBA" id="ARBA00022490"/>
    </source>
</evidence>
<dbReference type="PANTHER" id="PTHR10623">
    <property type="entry name" value="MICROTUBULE-ASSOCIATED PROTEIN RP/EB FAMILY MEMBER"/>
    <property type="match status" value="1"/>
</dbReference>
<evidence type="ECO:0000256" key="4">
    <source>
        <dbReference type="ARBA" id="ARBA00022618"/>
    </source>
</evidence>
<dbReference type="InterPro" id="IPR001715">
    <property type="entry name" value="CH_dom"/>
</dbReference>
<evidence type="ECO:0000313" key="14">
    <source>
        <dbReference type="Proteomes" id="UP000092445"/>
    </source>
</evidence>
<proteinExistence type="inferred from homology"/>
<evidence type="ECO:0000256" key="2">
    <source>
        <dbReference type="ARBA" id="ARBA00010729"/>
    </source>
</evidence>
<feature type="compositionally biased region" description="Polar residues" evidence="10">
    <location>
        <begin position="125"/>
        <end position="167"/>
    </location>
</feature>
<dbReference type="PROSITE" id="PS50021">
    <property type="entry name" value="CH"/>
    <property type="match status" value="1"/>
</dbReference>
<evidence type="ECO:0000256" key="9">
    <source>
        <dbReference type="PROSITE-ProRule" id="PRU00576"/>
    </source>
</evidence>
<dbReference type="InterPro" id="IPR027328">
    <property type="entry name" value="MAPRE"/>
</dbReference>
<evidence type="ECO:0008006" key="15">
    <source>
        <dbReference type="Google" id="ProtNLM"/>
    </source>
</evidence>
<comment type="similarity">
    <text evidence="2">Belongs to the MAPRE family.</text>
</comment>
<dbReference type="Gene3D" id="1.10.418.10">
    <property type="entry name" value="Calponin-like domain"/>
    <property type="match status" value="1"/>
</dbReference>
<sequence>MSGELLSWLNATVHGRYENIEELRSGVAYCQIMEQLFPKCIGRNNIKTNAISEYEFFHNLNLLQEAFNCMGFEKKIPIEDLEQGSCKDHVEFLQWLKKFFDIHRTAQANLLALARYSISPEPVQKPTTQTPIDTEQKPSTSQASSDTSERMTSQLSPSIRRMSSNKAKPTLAKPMARNLRSRGNSKPNNTQTRKQPKTTPNHNKNPNMPASLQVLSERLHQLSEQLIAVEYERKYYLDKLKEIEILLQESIKKQEFVQFCNCAFKILHSMDVYKSVKTAINNSKD</sequence>
<dbReference type="InterPro" id="IPR036133">
    <property type="entry name" value="EB1_C_sf"/>
</dbReference>
<dbReference type="Proteomes" id="UP000092445">
    <property type="component" value="Unassembled WGS sequence"/>
</dbReference>
<dbReference type="GO" id="GO:0051301">
    <property type="term" value="P:cell division"/>
    <property type="evidence" value="ECO:0007669"/>
    <property type="project" value="UniProtKB-KW"/>
</dbReference>
<keyword evidence="7" id="KW-0206">Cytoskeleton</keyword>
<dbReference type="InterPro" id="IPR004953">
    <property type="entry name" value="EB1_C"/>
</dbReference>
<evidence type="ECO:0000256" key="7">
    <source>
        <dbReference type="ARBA" id="ARBA00023212"/>
    </source>
</evidence>
<evidence type="ECO:0000256" key="1">
    <source>
        <dbReference type="ARBA" id="ARBA00004245"/>
    </source>
</evidence>
<evidence type="ECO:0000256" key="10">
    <source>
        <dbReference type="SAM" id="MobiDB-lite"/>
    </source>
</evidence>
<dbReference type="AlphaFoldDB" id="A0A1B0AAR0"/>
<evidence type="ECO:0000256" key="8">
    <source>
        <dbReference type="ARBA" id="ARBA00023306"/>
    </source>
</evidence>
<feature type="region of interest" description="Disordered" evidence="10">
    <location>
        <begin position="121"/>
        <end position="208"/>
    </location>
</feature>
<dbReference type="InterPro" id="IPR036872">
    <property type="entry name" value="CH_dom_sf"/>
</dbReference>
<keyword evidence="8" id="KW-0131">Cell cycle</keyword>